<organism evidence="4 5">
    <name type="scientific">Ferruginibacter yonginensis</name>
    <dbReference type="NCBI Taxonomy" id="1310416"/>
    <lineage>
        <taxon>Bacteria</taxon>
        <taxon>Pseudomonadati</taxon>
        <taxon>Bacteroidota</taxon>
        <taxon>Chitinophagia</taxon>
        <taxon>Chitinophagales</taxon>
        <taxon>Chitinophagaceae</taxon>
        <taxon>Ferruginibacter</taxon>
    </lineage>
</organism>
<dbReference type="Gene3D" id="3.10.50.40">
    <property type="match status" value="2"/>
</dbReference>
<dbReference type="GO" id="GO:0003755">
    <property type="term" value="F:peptidyl-prolyl cis-trans isomerase activity"/>
    <property type="evidence" value="ECO:0007669"/>
    <property type="project" value="UniProtKB-EC"/>
</dbReference>
<dbReference type="Proteomes" id="UP001595907">
    <property type="component" value="Unassembled WGS sequence"/>
</dbReference>
<dbReference type="InterPro" id="IPR000297">
    <property type="entry name" value="PPIase_PpiC"/>
</dbReference>
<dbReference type="EMBL" id="JBHSCZ010000002">
    <property type="protein sequence ID" value="MFC4263118.1"/>
    <property type="molecule type" value="Genomic_DNA"/>
</dbReference>
<keyword evidence="2" id="KW-0732">Signal</keyword>
<keyword evidence="5" id="KW-1185">Reference proteome</keyword>
<evidence type="ECO:0000313" key="4">
    <source>
        <dbReference type="EMBL" id="MFC4263118.1"/>
    </source>
</evidence>
<gene>
    <name evidence="4" type="ORF">ACFOWM_09525</name>
</gene>
<dbReference type="PANTHER" id="PTHR47245:SF2">
    <property type="entry name" value="PEPTIDYL-PROLYL CIS-TRANS ISOMERASE HP_0175-RELATED"/>
    <property type="match status" value="1"/>
</dbReference>
<dbReference type="EC" id="5.2.1.8" evidence="4"/>
<sequence>MKKITLIVALFCSYCYHATAQVLFSFGKNQITKDEFLRAYNKNKPSTTDKAASIKEYLTLFTNFKLKVNEAAALRLDTLPQIQYDLQNFKEQILPNYLNDEKGLQQVVTEAATRSLTDVHIIYFSISFTKDNITDTVKAFNAAKEIYTALKNGDKNYEALANNISAKYTTTSFVDAGFVTAFTLPYAIENIVYNTPVGGTAAPYNNKKGLLVLKVIDQRQNVGKWRTAQILFAFPPNATTEIKAAIHQKADSIYALIKKGLSFDEAAKNFSDDRITYLTGGEMQEFSTGRYNPVFEKNVFALQNNNDITQPFETIYGYHIVKRLSKKDNPSNPNDVAYQFEIKQQVLQDERVTAAKNIFNKTITTLTGFKKLNVVSDVDLYRYADTLMTNPSFENTNALPISKKNIISFKDGTQIKGAAWLQFVRDYKSNAEKINDPIKNIWDNFATQTVVNYYQNNLEKYNADYKYQLQEFKEGNMLFEVMERNVWSKAGSDSIKLQQYYNEHKTAYVWQPSADIIIFNCANEQKATEALQALKNGKSWLTITAESNNQIQADSGRYELAQIPGIENMGNPTTNAFSNIVKNADGTYVFAHFIRLYEGNQPRSFSEARGLVINDYQTVLETEWVNTLRKKYPVTINQQVLNSILQ</sequence>
<dbReference type="PANTHER" id="PTHR47245">
    <property type="entry name" value="PEPTIDYLPROLYL ISOMERASE"/>
    <property type="match status" value="1"/>
</dbReference>
<evidence type="ECO:0000256" key="2">
    <source>
        <dbReference type="SAM" id="SignalP"/>
    </source>
</evidence>
<dbReference type="SUPFAM" id="SSF54534">
    <property type="entry name" value="FKBP-like"/>
    <property type="match status" value="2"/>
</dbReference>
<dbReference type="InterPro" id="IPR046357">
    <property type="entry name" value="PPIase_dom_sf"/>
</dbReference>
<feature type="domain" description="PpiC" evidence="3">
    <location>
        <begin position="113"/>
        <end position="217"/>
    </location>
</feature>
<protein>
    <submittedName>
        <fullName evidence="4">Peptidylprolyl isomerase</fullName>
        <ecNumber evidence="4">5.2.1.8</ecNumber>
    </submittedName>
</protein>
<keyword evidence="1" id="KW-0697">Rotamase</keyword>
<dbReference type="RefSeq" id="WP_379709247.1">
    <property type="nucleotide sequence ID" value="NZ_JBHSCZ010000002.1"/>
</dbReference>
<dbReference type="InterPro" id="IPR050245">
    <property type="entry name" value="PrsA_foldase"/>
</dbReference>
<dbReference type="Pfam" id="PF00639">
    <property type="entry name" value="Rotamase"/>
    <property type="match status" value="2"/>
</dbReference>
<evidence type="ECO:0000256" key="1">
    <source>
        <dbReference type="PROSITE-ProRule" id="PRU00278"/>
    </source>
</evidence>
<feature type="domain" description="PpiC" evidence="3">
    <location>
        <begin position="222"/>
        <end position="325"/>
    </location>
</feature>
<name>A0ABV8QTD9_9BACT</name>
<feature type="signal peptide" evidence="2">
    <location>
        <begin position="1"/>
        <end position="20"/>
    </location>
</feature>
<accession>A0ABV8QTD9</accession>
<comment type="caution">
    <text evidence="4">The sequence shown here is derived from an EMBL/GenBank/DDBJ whole genome shotgun (WGS) entry which is preliminary data.</text>
</comment>
<proteinExistence type="predicted"/>
<evidence type="ECO:0000313" key="5">
    <source>
        <dbReference type="Proteomes" id="UP001595907"/>
    </source>
</evidence>
<dbReference type="PROSITE" id="PS50198">
    <property type="entry name" value="PPIC_PPIASE_2"/>
    <property type="match status" value="2"/>
</dbReference>
<feature type="chain" id="PRO_5045731049" evidence="2">
    <location>
        <begin position="21"/>
        <end position="646"/>
    </location>
</feature>
<evidence type="ECO:0000259" key="3">
    <source>
        <dbReference type="PROSITE" id="PS50198"/>
    </source>
</evidence>
<keyword evidence="1 4" id="KW-0413">Isomerase</keyword>
<reference evidence="5" key="1">
    <citation type="journal article" date="2019" name="Int. J. Syst. Evol. Microbiol.">
        <title>The Global Catalogue of Microorganisms (GCM) 10K type strain sequencing project: providing services to taxonomists for standard genome sequencing and annotation.</title>
        <authorList>
            <consortium name="The Broad Institute Genomics Platform"/>
            <consortium name="The Broad Institute Genome Sequencing Center for Infectious Disease"/>
            <person name="Wu L."/>
            <person name="Ma J."/>
        </authorList>
    </citation>
    <scope>NUCLEOTIDE SEQUENCE [LARGE SCALE GENOMIC DNA]</scope>
    <source>
        <strain evidence="5">CECT 8289</strain>
    </source>
</reference>